<evidence type="ECO:0000256" key="6">
    <source>
        <dbReference type="SAM" id="Phobius"/>
    </source>
</evidence>
<dbReference type="Pfam" id="PF00953">
    <property type="entry name" value="Glycos_transf_4"/>
    <property type="match status" value="1"/>
</dbReference>
<protein>
    <recommendedName>
        <fullName evidence="9">Glycosyl transferase family 4</fullName>
    </recommendedName>
</protein>
<name>A0ABX1ZKC1_9BACL</name>
<evidence type="ECO:0000256" key="3">
    <source>
        <dbReference type="ARBA" id="ARBA00022692"/>
    </source>
</evidence>
<reference evidence="7 8" key="1">
    <citation type="submission" date="2019-10" db="EMBL/GenBank/DDBJ databases">
        <title>Description of Paenibacillus pedi sp. nov.</title>
        <authorList>
            <person name="Carlier A."/>
            <person name="Qi S."/>
        </authorList>
    </citation>
    <scope>NUCLEOTIDE SEQUENCE [LARGE SCALE GENOMIC DNA]</scope>
    <source>
        <strain evidence="7 8">LMG 31457</strain>
    </source>
</reference>
<evidence type="ECO:0000313" key="7">
    <source>
        <dbReference type="EMBL" id="NOU99301.1"/>
    </source>
</evidence>
<keyword evidence="5 6" id="KW-0472">Membrane</keyword>
<comment type="subcellular location">
    <subcellularLocation>
        <location evidence="1">Membrane</location>
        <topology evidence="1">Multi-pass membrane protein</topology>
    </subcellularLocation>
</comment>
<comment type="caution">
    <text evidence="7">The sequence shown here is derived from an EMBL/GenBank/DDBJ whole genome shotgun (WGS) entry which is preliminary data.</text>
</comment>
<dbReference type="InterPro" id="IPR000715">
    <property type="entry name" value="Glycosyl_transferase_4"/>
</dbReference>
<evidence type="ECO:0008006" key="9">
    <source>
        <dbReference type="Google" id="ProtNLM"/>
    </source>
</evidence>
<keyword evidence="4 6" id="KW-1133">Transmembrane helix</keyword>
<keyword evidence="8" id="KW-1185">Reference proteome</keyword>
<accession>A0ABX1ZKC1</accession>
<feature type="transmembrane region" description="Helical" evidence="6">
    <location>
        <begin position="188"/>
        <end position="221"/>
    </location>
</feature>
<dbReference type="Proteomes" id="UP000618579">
    <property type="component" value="Unassembled WGS sequence"/>
</dbReference>
<gene>
    <name evidence="7" type="ORF">GC097_04575</name>
</gene>
<sequence length="294" mass="32850">MVFVGSILDLILLAAAGRWLLPQVHRFLEGHGQVEANYAGYKVPRGVGSVLWLLLWLQELILQSALRINEWVGIISPSLLNLPETNHRLFTLAATIIFLLGWTDDLIGSKEVKGLRGHYRYWKESKVFSMGAVKAVGIATAAGWLVLSVQSEQTPSWWLGGQLILLMLMTNALNLLDVRPGRSFKFFFTGVLTVALLDLLFTGGGWLFPIWPVCIGGFLIYRTDVRGRGMLGDAGANLLGFTLGYAVIMTLPWEMQCFMIAVLVFLHQQAEVSSITAMIERNRFLNWLDRLGRT</sequence>
<evidence type="ECO:0000256" key="1">
    <source>
        <dbReference type="ARBA" id="ARBA00004141"/>
    </source>
</evidence>
<feature type="transmembrane region" description="Helical" evidence="6">
    <location>
        <begin position="127"/>
        <end position="145"/>
    </location>
</feature>
<feature type="transmembrane region" description="Helical" evidence="6">
    <location>
        <begin position="241"/>
        <end position="266"/>
    </location>
</feature>
<proteinExistence type="predicted"/>
<feature type="transmembrane region" description="Helical" evidence="6">
    <location>
        <begin position="157"/>
        <end position="176"/>
    </location>
</feature>
<keyword evidence="3 6" id="KW-0812">Transmembrane</keyword>
<evidence type="ECO:0000256" key="5">
    <source>
        <dbReference type="ARBA" id="ARBA00023136"/>
    </source>
</evidence>
<evidence type="ECO:0000256" key="4">
    <source>
        <dbReference type="ARBA" id="ARBA00022989"/>
    </source>
</evidence>
<keyword evidence="2" id="KW-0808">Transferase</keyword>
<organism evidence="7 8">
    <name type="scientific">Paenibacillus planticolens</name>
    <dbReference type="NCBI Taxonomy" id="2654976"/>
    <lineage>
        <taxon>Bacteria</taxon>
        <taxon>Bacillati</taxon>
        <taxon>Bacillota</taxon>
        <taxon>Bacilli</taxon>
        <taxon>Bacillales</taxon>
        <taxon>Paenibacillaceae</taxon>
        <taxon>Paenibacillus</taxon>
    </lineage>
</organism>
<evidence type="ECO:0000313" key="8">
    <source>
        <dbReference type="Proteomes" id="UP000618579"/>
    </source>
</evidence>
<dbReference type="EMBL" id="WHNZ01000012">
    <property type="protein sequence ID" value="NOU99301.1"/>
    <property type="molecule type" value="Genomic_DNA"/>
</dbReference>
<evidence type="ECO:0000256" key="2">
    <source>
        <dbReference type="ARBA" id="ARBA00022679"/>
    </source>
</evidence>